<evidence type="ECO:0000313" key="3">
    <source>
        <dbReference type="EMBL" id="TGZ84229.1"/>
    </source>
</evidence>
<name>A0A4S2N4P0_9PEZI</name>
<feature type="transmembrane region" description="Helical" evidence="2">
    <location>
        <begin position="322"/>
        <end position="343"/>
    </location>
</feature>
<sequence length="402" mass="45967">MGGAPLIWPTEGTPINETHISYNDHIYNSTLLKELNYSFYRNGTLSNHTNCYLAFPPYSLHLNMVENGTVYNGSSCSASILPIDTRGALGIAFGGIHAILLVCALTCLKKHGALHLPADRNFRLVSRRWQWYWFSVTSACAMISCFTAIDVDRNYTQSLALILTNFFYYITLPAMLASIWEMTRHWGSFCERLVLDEDSFKYRHGDRRSKFELYIPLVFYLWAFLTFFLACLRSWTTIPKGNWRAATDARFKASAIFPVFGFIVILISIGGTLHYYQPYARRIPWKIPFCLAFILIRIGYNIAVAWDYDIGPLKWNASMAKIYVLGYVPILLVMITMVVFGFLEENDDIRLKRIRQKRHDTMDRELGLKNLPGRKAKTEDSKMSDSSGESEAAAATTALRRP</sequence>
<keyword evidence="2" id="KW-0812">Transmembrane</keyword>
<keyword evidence="4" id="KW-1185">Reference proteome</keyword>
<feature type="transmembrane region" description="Helical" evidence="2">
    <location>
        <begin position="213"/>
        <end position="235"/>
    </location>
</feature>
<feature type="compositionally biased region" description="Low complexity" evidence="1">
    <location>
        <begin position="392"/>
        <end position="402"/>
    </location>
</feature>
<organism evidence="3 4">
    <name type="scientific">Ascodesmis nigricans</name>
    <dbReference type="NCBI Taxonomy" id="341454"/>
    <lineage>
        <taxon>Eukaryota</taxon>
        <taxon>Fungi</taxon>
        <taxon>Dikarya</taxon>
        <taxon>Ascomycota</taxon>
        <taxon>Pezizomycotina</taxon>
        <taxon>Pezizomycetes</taxon>
        <taxon>Pezizales</taxon>
        <taxon>Ascodesmidaceae</taxon>
        <taxon>Ascodesmis</taxon>
    </lineage>
</organism>
<dbReference type="OrthoDB" id="5308502at2759"/>
<dbReference type="InParanoid" id="A0A4S2N4P0"/>
<gene>
    <name evidence="3" type="ORF">EX30DRAFT_353951</name>
</gene>
<feature type="transmembrane region" description="Helical" evidence="2">
    <location>
        <begin position="155"/>
        <end position="176"/>
    </location>
</feature>
<dbReference type="EMBL" id="ML220113">
    <property type="protein sequence ID" value="TGZ84229.1"/>
    <property type="molecule type" value="Genomic_DNA"/>
</dbReference>
<dbReference type="Pfam" id="PF10361">
    <property type="entry name" value="DUF2434"/>
    <property type="match status" value="1"/>
</dbReference>
<evidence type="ECO:0000256" key="2">
    <source>
        <dbReference type="SAM" id="Phobius"/>
    </source>
</evidence>
<keyword evidence="2" id="KW-0472">Membrane</keyword>
<feature type="transmembrane region" description="Helical" evidence="2">
    <location>
        <begin position="129"/>
        <end position="149"/>
    </location>
</feature>
<accession>A0A4S2N4P0</accession>
<feature type="transmembrane region" description="Helical" evidence="2">
    <location>
        <begin position="255"/>
        <end position="276"/>
    </location>
</feature>
<protein>
    <submittedName>
        <fullName evidence="3">Uncharacterized protein</fullName>
    </submittedName>
</protein>
<keyword evidence="2" id="KW-1133">Transmembrane helix</keyword>
<evidence type="ECO:0000256" key="1">
    <source>
        <dbReference type="SAM" id="MobiDB-lite"/>
    </source>
</evidence>
<evidence type="ECO:0000313" key="4">
    <source>
        <dbReference type="Proteomes" id="UP000298138"/>
    </source>
</evidence>
<dbReference type="AlphaFoldDB" id="A0A4S2N4P0"/>
<dbReference type="STRING" id="341454.A0A4S2N4P0"/>
<dbReference type="InterPro" id="IPR018830">
    <property type="entry name" value="DUF2434"/>
</dbReference>
<feature type="transmembrane region" description="Helical" evidence="2">
    <location>
        <begin position="87"/>
        <end position="108"/>
    </location>
</feature>
<feature type="transmembrane region" description="Helical" evidence="2">
    <location>
        <begin position="283"/>
        <end position="302"/>
    </location>
</feature>
<reference evidence="3 4" key="1">
    <citation type="submission" date="2019-04" db="EMBL/GenBank/DDBJ databases">
        <title>Comparative genomics and transcriptomics to analyze fruiting body development in filamentous ascomycetes.</title>
        <authorList>
            <consortium name="DOE Joint Genome Institute"/>
            <person name="Lutkenhaus R."/>
            <person name="Traeger S."/>
            <person name="Breuer J."/>
            <person name="Kuo A."/>
            <person name="Lipzen A."/>
            <person name="Pangilinan J."/>
            <person name="Dilworth D."/>
            <person name="Sandor L."/>
            <person name="Poggeler S."/>
            <person name="Barry K."/>
            <person name="Grigoriev I.V."/>
            <person name="Nowrousian M."/>
        </authorList>
    </citation>
    <scope>NUCLEOTIDE SEQUENCE [LARGE SCALE GENOMIC DNA]</scope>
    <source>
        <strain evidence="3 4">CBS 389.68</strain>
    </source>
</reference>
<dbReference type="Proteomes" id="UP000298138">
    <property type="component" value="Unassembled WGS sequence"/>
</dbReference>
<feature type="region of interest" description="Disordered" evidence="1">
    <location>
        <begin position="367"/>
        <end position="402"/>
    </location>
</feature>
<proteinExistence type="predicted"/>